<name>A0A7S1AMP2_NOCSC</name>
<evidence type="ECO:0000256" key="2">
    <source>
        <dbReference type="SAM" id="MobiDB-lite"/>
    </source>
</evidence>
<accession>A0A7S1AMP2</accession>
<dbReference type="EMBL" id="HBFQ01047430">
    <property type="protein sequence ID" value="CAD8859416.1"/>
    <property type="molecule type" value="Transcribed_RNA"/>
</dbReference>
<feature type="coiled-coil region" evidence="1">
    <location>
        <begin position="307"/>
        <end position="398"/>
    </location>
</feature>
<keyword evidence="1" id="KW-0175">Coiled coil</keyword>
<evidence type="ECO:0000313" key="3">
    <source>
        <dbReference type="EMBL" id="CAD8859416.1"/>
    </source>
</evidence>
<feature type="region of interest" description="Disordered" evidence="2">
    <location>
        <begin position="124"/>
        <end position="153"/>
    </location>
</feature>
<evidence type="ECO:0000256" key="1">
    <source>
        <dbReference type="SAM" id="Coils"/>
    </source>
</evidence>
<feature type="compositionally biased region" description="Basic and acidic residues" evidence="2">
    <location>
        <begin position="80"/>
        <end position="94"/>
    </location>
</feature>
<proteinExistence type="predicted"/>
<feature type="region of interest" description="Disordered" evidence="2">
    <location>
        <begin position="64"/>
        <end position="104"/>
    </location>
</feature>
<reference evidence="3" key="1">
    <citation type="submission" date="2021-01" db="EMBL/GenBank/DDBJ databases">
        <authorList>
            <person name="Corre E."/>
            <person name="Pelletier E."/>
            <person name="Niang G."/>
            <person name="Scheremetjew M."/>
            <person name="Finn R."/>
            <person name="Kale V."/>
            <person name="Holt S."/>
            <person name="Cochrane G."/>
            <person name="Meng A."/>
            <person name="Brown T."/>
            <person name="Cohen L."/>
        </authorList>
    </citation>
    <scope>NUCLEOTIDE SEQUENCE</scope>
</reference>
<feature type="compositionally biased region" description="Polar residues" evidence="2">
    <location>
        <begin position="271"/>
        <end position="283"/>
    </location>
</feature>
<sequence>MDARVSPELRALLDKRRRIIEGVTESISLTDCGGPGRLPDALRRPGRTQSGLVPVRPLQLESSIKGSRRYRRISAPVKKIGSESTRKGSAKRDDDPEAQLPEIDQAQISRFLKGLTERTTTFSTVCDEASEDDVDASANSATELSDHPEKQHARTEVLDDLNSLSDDCKWHQCYMEMTKEGQKKFGQSKTKMSVQLDALRRRQESSLEQMNSKLVALQQKIQQVRAGDRVELEASRKELALNTDTIETLRARVAQLESENESLRRPVQQGGPPTQDQQFCSGPSSESVLRHLMTDQTATSDALKEAVLSVEALVSEARREMEKKQQRERRAVYEQLYAAIEKSDEAQLERLIVEAQRTEIDAQDIEKADAKLQELRSMSDEQRHAKEAHKRKAKLKEQAFVLVKRDNATQLKELLDGVAAEFSWPDWKDYAGRTLWRCSVELRATAVQHYLAPVLGQTLPGEGAKLARRASAVSPKAVEVSADLTRFEAPPPELSPLPEVPRQQEDNLETEPVVAVPVPVVPENVVVEPAPVKRPLVVDESTLKPKAFRAVVQDDVEALEAALQGVSPDIWSAWRNKAGKDLLSLSEERGSTNAYRTLAKDLGLLQEMVAETYEEREAVWIFLPGEVQPLRATVLEDVTESAELILVEFWDGDDPPSQVERCLVRKMAT</sequence>
<protein>
    <submittedName>
        <fullName evidence="3">Uncharacterized protein</fullName>
    </submittedName>
</protein>
<dbReference type="SUPFAM" id="SSF160459">
    <property type="entry name" value="BLRF2-like"/>
    <property type="match status" value="1"/>
</dbReference>
<feature type="compositionally biased region" description="Basic and acidic residues" evidence="2">
    <location>
        <begin position="144"/>
        <end position="153"/>
    </location>
</feature>
<dbReference type="AlphaFoldDB" id="A0A7S1AMP2"/>
<feature type="region of interest" description="Disordered" evidence="2">
    <location>
        <begin position="258"/>
        <end position="283"/>
    </location>
</feature>
<organism evidence="3">
    <name type="scientific">Noctiluca scintillans</name>
    <name type="common">Sea sparkle</name>
    <name type="synonym">Red tide dinoflagellate</name>
    <dbReference type="NCBI Taxonomy" id="2966"/>
    <lineage>
        <taxon>Eukaryota</taxon>
        <taxon>Sar</taxon>
        <taxon>Alveolata</taxon>
        <taxon>Dinophyceae</taxon>
        <taxon>Noctilucales</taxon>
        <taxon>Noctilucaceae</taxon>
        <taxon>Noctiluca</taxon>
    </lineage>
</organism>
<gene>
    <name evidence="3" type="ORF">NSCI0253_LOCUS33770</name>
</gene>